<sequence length="143" mass="16494">MASPMELFFSFLIVTAALKPIQAVQYQVFNNVIGTPGGTRFNNEIGIPYSQQTLELASDIIRQTFKQGEVVWQRRGPVGLIEGIADYVRWALLHWPKRGFGTRWDEGYVITAYFLEYCNGFRDSFVTDLNGLMKDSYRNDYFE</sequence>
<dbReference type="EMBL" id="CM018039">
    <property type="protein sequence ID" value="KAA8536244.1"/>
    <property type="molecule type" value="Genomic_DNA"/>
</dbReference>
<keyword evidence="3" id="KW-1185">Reference proteome</keyword>
<dbReference type="Pfam" id="PF04450">
    <property type="entry name" value="BSP"/>
    <property type="match status" value="1"/>
</dbReference>
<feature type="chain" id="PRO_5023852453" evidence="1">
    <location>
        <begin position="24"/>
        <end position="143"/>
    </location>
</feature>
<evidence type="ECO:0000256" key="1">
    <source>
        <dbReference type="SAM" id="SignalP"/>
    </source>
</evidence>
<protein>
    <submittedName>
        <fullName evidence="2">Uncharacterized protein</fullName>
    </submittedName>
</protein>
<proteinExistence type="predicted"/>
<accession>A0A5J5B0W3</accession>
<keyword evidence="1" id="KW-0732">Signal</keyword>
<dbReference type="InterPro" id="IPR007541">
    <property type="entry name" value="Uncharacterised_BSP"/>
</dbReference>
<dbReference type="OrthoDB" id="891726at2759"/>
<organism evidence="2 3">
    <name type="scientific">Nyssa sinensis</name>
    <dbReference type="NCBI Taxonomy" id="561372"/>
    <lineage>
        <taxon>Eukaryota</taxon>
        <taxon>Viridiplantae</taxon>
        <taxon>Streptophyta</taxon>
        <taxon>Embryophyta</taxon>
        <taxon>Tracheophyta</taxon>
        <taxon>Spermatophyta</taxon>
        <taxon>Magnoliopsida</taxon>
        <taxon>eudicotyledons</taxon>
        <taxon>Gunneridae</taxon>
        <taxon>Pentapetalae</taxon>
        <taxon>asterids</taxon>
        <taxon>Cornales</taxon>
        <taxon>Nyssaceae</taxon>
        <taxon>Nyssa</taxon>
    </lineage>
</organism>
<dbReference type="PANTHER" id="PTHR33321:SF12">
    <property type="entry name" value="PLANT BASIC SECRETORY PROTEIN (BSP) FAMILY PROTEIN"/>
    <property type="match status" value="1"/>
</dbReference>
<dbReference type="Proteomes" id="UP000325577">
    <property type="component" value="Linkage Group LG16"/>
</dbReference>
<reference evidence="2 3" key="1">
    <citation type="submission" date="2019-09" db="EMBL/GenBank/DDBJ databases">
        <title>A chromosome-level genome assembly of the Chinese tupelo Nyssa sinensis.</title>
        <authorList>
            <person name="Yang X."/>
            <person name="Kang M."/>
            <person name="Yang Y."/>
            <person name="Xiong H."/>
            <person name="Wang M."/>
            <person name="Zhang Z."/>
            <person name="Wang Z."/>
            <person name="Wu H."/>
            <person name="Ma T."/>
            <person name="Liu J."/>
            <person name="Xi Z."/>
        </authorList>
    </citation>
    <scope>NUCLEOTIDE SEQUENCE [LARGE SCALE GENOMIC DNA]</scope>
    <source>
        <strain evidence="2">J267</strain>
        <tissue evidence="2">Leaf</tissue>
    </source>
</reference>
<name>A0A5J5B0W3_9ASTE</name>
<feature type="signal peptide" evidence="1">
    <location>
        <begin position="1"/>
        <end position="23"/>
    </location>
</feature>
<dbReference type="PANTHER" id="PTHR33321">
    <property type="match status" value="1"/>
</dbReference>
<dbReference type="AlphaFoldDB" id="A0A5J5B0W3"/>
<gene>
    <name evidence="2" type="ORF">F0562_028722</name>
</gene>
<evidence type="ECO:0000313" key="2">
    <source>
        <dbReference type="EMBL" id="KAA8536244.1"/>
    </source>
</evidence>
<evidence type="ECO:0000313" key="3">
    <source>
        <dbReference type="Proteomes" id="UP000325577"/>
    </source>
</evidence>